<keyword evidence="2" id="KW-0808">Transferase</keyword>
<sequence>MIKVNDQLVVVNEFPNGESLVDGPSITKAVLSDFSDEINVDFKYENDGDLIKLMFVKRHIDNTVPRKNINLHVRYMPYSRMDRVEGNSVFTLKYVSEFINNLGFTGVIIVEPHSDVTPALIDKAFPVYPTNNKYLEEVMRKVGFNKSKDYLMFPDSGAERRYKNLKGFKTLVGHKKRDFETGKILSFEVYGEMEHGHKVIIMDDLISKGGTFVGKFDGEYSGAAVSLQKMGASKVYLLTAHCEDGIFEGEILKTGFIDHVFTTGSLFKKGGNAYGSLTILGENK</sequence>
<dbReference type="KEGG" id="vg:18480046"/>
<evidence type="ECO:0000256" key="4">
    <source>
        <dbReference type="ARBA" id="ARBA00022777"/>
    </source>
</evidence>
<evidence type="ECO:0000313" key="7">
    <source>
        <dbReference type="EMBL" id="AGI12006.1"/>
    </source>
</evidence>
<dbReference type="Proteomes" id="UP000019162">
    <property type="component" value="Segment"/>
</dbReference>
<dbReference type="SUPFAM" id="SSF53271">
    <property type="entry name" value="PRTase-like"/>
    <property type="match status" value="2"/>
</dbReference>
<accession>W5QU61</accession>
<dbReference type="InterPro" id="IPR029057">
    <property type="entry name" value="PRTase-like"/>
</dbReference>
<keyword evidence="5" id="KW-0067">ATP-binding</keyword>
<protein>
    <recommendedName>
        <fullName evidence="1">ribose-phosphate diphosphokinase</fullName>
        <ecNumber evidence="1">2.7.6.1</ecNumber>
    </recommendedName>
</protein>
<keyword evidence="3" id="KW-0547">Nucleotide-binding</keyword>
<evidence type="ECO:0000313" key="8">
    <source>
        <dbReference type="Proteomes" id="UP000019162"/>
    </source>
</evidence>
<dbReference type="PANTHER" id="PTHR10210">
    <property type="entry name" value="RIBOSE-PHOSPHATE DIPHOSPHOKINASE FAMILY MEMBER"/>
    <property type="match status" value="1"/>
</dbReference>
<reference evidence="7 8" key="1">
    <citation type="journal article" date="2014" name="Arch. Virol.">
        <title>Characterization and genome analysis of the Bacillus cereus-infecting bacteriophages BPS10C and BPS13.</title>
        <authorList>
            <person name="Shin H."/>
            <person name="Lee J.H."/>
            <person name="Park J."/>
            <person name="Heu S."/>
            <person name="Ryu S."/>
        </authorList>
    </citation>
    <scope>NUCLEOTIDE SEQUENCE [LARGE SCALE GENOMIC DNA]</scope>
</reference>
<organism evidence="7 8">
    <name type="scientific">Bacillus phage BPS10C</name>
    <dbReference type="NCBI Taxonomy" id="1277886"/>
    <lineage>
        <taxon>Viruses</taxon>
        <taxon>Duplodnaviria</taxon>
        <taxon>Heunggongvirae</taxon>
        <taxon>Uroviricota</taxon>
        <taxon>Caudoviricetes</taxon>
        <taxon>Herelleviridae</taxon>
        <taxon>Bastillevirinae</taxon>
        <taxon>Wphvirus</taxon>
        <taxon>Wphvirus BPS10C</taxon>
    </lineage>
</organism>
<dbReference type="GO" id="GO:0000287">
    <property type="term" value="F:magnesium ion binding"/>
    <property type="evidence" value="ECO:0007669"/>
    <property type="project" value="InterPro"/>
</dbReference>
<dbReference type="EC" id="2.7.6.1" evidence="1"/>
<dbReference type="EMBL" id="KC430106">
    <property type="protein sequence ID" value="AGI12006.1"/>
    <property type="molecule type" value="Genomic_DNA"/>
</dbReference>
<dbReference type="InterPro" id="IPR000836">
    <property type="entry name" value="PRTase_dom"/>
</dbReference>
<keyword evidence="4 7" id="KW-0418">Kinase</keyword>
<dbReference type="GO" id="GO:0004749">
    <property type="term" value="F:ribose phosphate diphosphokinase activity"/>
    <property type="evidence" value="ECO:0007669"/>
    <property type="project" value="UniProtKB-EC"/>
</dbReference>
<dbReference type="GO" id="GO:0002189">
    <property type="term" value="C:ribose phosphate diphosphokinase complex"/>
    <property type="evidence" value="ECO:0007669"/>
    <property type="project" value="TreeGrafter"/>
</dbReference>
<dbReference type="RefSeq" id="YP_009002895.1">
    <property type="nucleotide sequence ID" value="NC_023501.1"/>
</dbReference>
<dbReference type="InterPro" id="IPR005946">
    <property type="entry name" value="Rib-P_diPkinase"/>
</dbReference>
<dbReference type="GO" id="GO:0006015">
    <property type="term" value="P:5-phosphoribose 1-diphosphate biosynthetic process"/>
    <property type="evidence" value="ECO:0007669"/>
    <property type="project" value="TreeGrafter"/>
</dbReference>
<keyword evidence="8" id="KW-1185">Reference proteome</keyword>
<evidence type="ECO:0000256" key="2">
    <source>
        <dbReference type="ARBA" id="ARBA00022679"/>
    </source>
</evidence>
<evidence type="ECO:0000256" key="6">
    <source>
        <dbReference type="ARBA" id="ARBA00049535"/>
    </source>
</evidence>
<evidence type="ECO:0000256" key="5">
    <source>
        <dbReference type="ARBA" id="ARBA00022840"/>
    </source>
</evidence>
<dbReference type="GO" id="GO:0006164">
    <property type="term" value="P:purine nucleotide biosynthetic process"/>
    <property type="evidence" value="ECO:0007669"/>
    <property type="project" value="TreeGrafter"/>
</dbReference>
<dbReference type="PANTHER" id="PTHR10210:SF32">
    <property type="entry name" value="RIBOSE-PHOSPHATE PYROPHOSPHOKINASE 2"/>
    <property type="match status" value="1"/>
</dbReference>
<dbReference type="OrthoDB" id="6086at10239"/>
<comment type="catalytic activity">
    <reaction evidence="6">
        <text>D-ribose 5-phosphate + ATP = 5-phospho-alpha-D-ribose 1-diphosphate + AMP + H(+)</text>
        <dbReference type="Rhea" id="RHEA:15609"/>
        <dbReference type="ChEBI" id="CHEBI:15378"/>
        <dbReference type="ChEBI" id="CHEBI:30616"/>
        <dbReference type="ChEBI" id="CHEBI:58017"/>
        <dbReference type="ChEBI" id="CHEBI:78346"/>
        <dbReference type="ChEBI" id="CHEBI:456215"/>
        <dbReference type="EC" id="2.7.6.1"/>
    </reaction>
</comment>
<proteinExistence type="predicted"/>
<name>W5QU61_9CAUD</name>
<dbReference type="CDD" id="cd06223">
    <property type="entry name" value="PRTases_typeI"/>
    <property type="match status" value="1"/>
</dbReference>
<evidence type="ECO:0000256" key="1">
    <source>
        <dbReference type="ARBA" id="ARBA00013247"/>
    </source>
</evidence>
<dbReference type="Gene3D" id="3.40.50.2020">
    <property type="match status" value="2"/>
</dbReference>
<dbReference type="GO" id="GO:0005524">
    <property type="term" value="F:ATP binding"/>
    <property type="evidence" value="ECO:0007669"/>
    <property type="project" value="UniProtKB-KW"/>
</dbReference>
<dbReference type="GO" id="GO:0016301">
    <property type="term" value="F:kinase activity"/>
    <property type="evidence" value="ECO:0007669"/>
    <property type="project" value="UniProtKB-KW"/>
</dbReference>
<evidence type="ECO:0000256" key="3">
    <source>
        <dbReference type="ARBA" id="ARBA00022741"/>
    </source>
</evidence>
<gene>
    <name evidence="7" type="ORF">BPS10C_009</name>
</gene>
<dbReference type="GeneID" id="18480046"/>